<dbReference type="AlphaFoldDB" id="A0A0J6SY98"/>
<dbReference type="FunFam" id="3.40.50.1970:FF:000003">
    <property type="entry name" value="Alcohol dehydrogenase, iron-containing"/>
    <property type="match status" value="1"/>
</dbReference>
<dbReference type="PANTHER" id="PTHR11496:SF102">
    <property type="entry name" value="ALCOHOL DEHYDROGENASE 4"/>
    <property type="match status" value="1"/>
</dbReference>
<dbReference type="GO" id="GO:0004022">
    <property type="term" value="F:alcohol dehydrogenase (NAD+) activity"/>
    <property type="evidence" value="ECO:0007669"/>
    <property type="project" value="UniProtKB-EC"/>
</dbReference>
<evidence type="ECO:0000259" key="6">
    <source>
        <dbReference type="Pfam" id="PF00465"/>
    </source>
</evidence>
<gene>
    <name evidence="8" type="ORF">VP06_06495</name>
</gene>
<evidence type="ECO:0000313" key="9">
    <source>
        <dbReference type="Proteomes" id="UP000035929"/>
    </source>
</evidence>
<evidence type="ECO:0000256" key="4">
    <source>
        <dbReference type="ARBA" id="ARBA00023027"/>
    </source>
</evidence>
<dbReference type="InterPro" id="IPR039697">
    <property type="entry name" value="Alcohol_dehydrogenase_Fe"/>
</dbReference>
<dbReference type="OrthoDB" id="9815791at2"/>
<dbReference type="Pfam" id="PF00465">
    <property type="entry name" value="Fe-ADH"/>
    <property type="match status" value="1"/>
</dbReference>
<dbReference type="SUPFAM" id="SSF56796">
    <property type="entry name" value="Dehydroquinate synthase-like"/>
    <property type="match status" value="1"/>
</dbReference>
<evidence type="ECO:0000256" key="1">
    <source>
        <dbReference type="ARBA" id="ARBA00001962"/>
    </source>
</evidence>
<dbReference type="PATRIC" id="fig|270351.6.peg.5876"/>
<sequence length="381" mass="39594">MSLITYLTRIQFERGAVRMIGEELALLGARRPLVVTDRGVVAAGLIARVLDAAGLPATTPVFDGTPENPTEEATLEARDRFVTEGCDSVIAVGGGSPLDLAKGAALLATHEEPLATYAAILGGIPRIRADQPPVIAVPTTAGTGSEVGRAALLTLADGRKLGFISPHLIPNVAICDPELTLGLPPGLTAATGMDALTHCIETYLSPRHNPPAEAIALDGLARATRSLLRAVRTGSDIAAREDMMMAALEGGMTFQKGLGAVHSMSHALGGLKAKRLHHGTLNAVILPHLLRFNAPACEAKYGALRQAMGLPEGADLAAAIEALNRDLGLPTDLAAMGVTEAECEALIPRAVEDHSTATNGRPVGAEDFRELFRASLHGQAA</sequence>
<comment type="cofactor">
    <cofactor evidence="1">
        <name>Fe cation</name>
        <dbReference type="ChEBI" id="CHEBI:24875"/>
    </cofactor>
</comment>
<accession>A0A0J6SY98</accession>
<dbReference type="Proteomes" id="UP000035929">
    <property type="component" value="Unassembled WGS sequence"/>
</dbReference>
<keyword evidence="4" id="KW-0520">NAD</keyword>
<keyword evidence="3" id="KW-0560">Oxidoreductase</keyword>
<dbReference type="PROSITE" id="PS00913">
    <property type="entry name" value="ADH_IRON_1"/>
    <property type="match status" value="1"/>
</dbReference>
<dbReference type="CDD" id="cd14861">
    <property type="entry name" value="Fe-ADH-like"/>
    <property type="match status" value="1"/>
</dbReference>
<feature type="domain" description="Alcohol dehydrogenase iron-type/glycerol dehydrogenase GldA" evidence="6">
    <location>
        <begin position="8"/>
        <end position="177"/>
    </location>
</feature>
<dbReference type="InterPro" id="IPR018211">
    <property type="entry name" value="ADH_Fe_CS"/>
</dbReference>
<dbReference type="Gene3D" id="1.20.1090.10">
    <property type="entry name" value="Dehydroquinate synthase-like - alpha domain"/>
    <property type="match status" value="1"/>
</dbReference>
<comment type="similarity">
    <text evidence="2">Belongs to the iron-containing alcohol dehydrogenase family.</text>
</comment>
<dbReference type="PANTHER" id="PTHR11496">
    <property type="entry name" value="ALCOHOL DEHYDROGENASE"/>
    <property type="match status" value="1"/>
</dbReference>
<dbReference type="InterPro" id="IPR001670">
    <property type="entry name" value="ADH_Fe/GldA"/>
</dbReference>
<evidence type="ECO:0000313" key="8">
    <source>
        <dbReference type="EMBL" id="KMO38308.1"/>
    </source>
</evidence>
<dbReference type="InterPro" id="IPR056798">
    <property type="entry name" value="ADH_Fe_C"/>
</dbReference>
<evidence type="ECO:0000256" key="2">
    <source>
        <dbReference type="ARBA" id="ARBA00007358"/>
    </source>
</evidence>
<comment type="catalytic activity">
    <reaction evidence="5">
        <text>a primary alcohol + NAD(+) = an aldehyde + NADH + H(+)</text>
        <dbReference type="Rhea" id="RHEA:10736"/>
        <dbReference type="ChEBI" id="CHEBI:15378"/>
        <dbReference type="ChEBI" id="CHEBI:15734"/>
        <dbReference type="ChEBI" id="CHEBI:17478"/>
        <dbReference type="ChEBI" id="CHEBI:57540"/>
        <dbReference type="ChEBI" id="CHEBI:57945"/>
        <dbReference type="EC" id="1.1.1.1"/>
    </reaction>
</comment>
<proteinExistence type="inferred from homology"/>
<dbReference type="GO" id="GO:0046872">
    <property type="term" value="F:metal ion binding"/>
    <property type="evidence" value="ECO:0007669"/>
    <property type="project" value="InterPro"/>
</dbReference>
<reference evidence="8 9" key="1">
    <citation type="submission" date="2015-03" db="EMBL/GenBank/DDBJ databases">
        <title>Genome sequencing of Methylobacterium aquaticum DSM16371 type strain.</title>
        <authorList>
            <person name="Chaudhry V."/>
            <person name="Patil P.B."/>
        </authorList>
    </citation>
    <scope>NUCLEOTIDE SEQUENCE [LARGE SCALE GENOMIC DNA]</scope>
    <source>
        <strain evidence="8 9">DSM 16371</strain>
    </source>
</reference>
<dbReference type="EMBL" id="LABX01000047">
    <property type="protein sequence ID" value="KMO38308.1"/>
    <property type="molecule type" value="Genomic_DNA"/>
</dbReference>
<dbReference type="RefSeq" id="WP_048463010.1">
    <property type="nucleotide sequence ID" value="NZ_LABX01000047.1"/>
</dbReference>
<dbReference type="Gene3D" id="3.40.50.1970">
    <property type="match status" value="1"/>
</dbReference>
<dbReference type="Pfam" id="PF25137">
    <property type="entry name" value="ADH_Fe_C"/>
    <property type="match status" value="1"/>
</dbReference>
<organism evidence="8 9">
    <name type="scientific">Methylobacterium aquaticum</name>
    <dbReference type="NCBI Taxonomy" id="270351"/>
    <lineage>
        <taxon>Bacteria</taxon>
        <taxon>Pseudomonadati</taxon>
        <taxon>Pseudomonadota</taxon>
        <taxon>Alphaproteobacteria</taxon>
        <taxon>Hyphomicrobiales</taxon>
        <taxon>Methylobacteriaceae</taxon>
        <taxon>Methylobacterium</taxon>
    </lineage>
</organism>
<name>A0A0J6SY98_9HYPH</name>
<comment type="caution">
    <text evidence="8">The sequence shown here is derived from an EMBL/GenBank/DDBJ whole genome shotgun (WGS) entry which is preliminary data.</text>
</comment>
<feature type="domain" description="Fe-containing alcohol dehydrogenase-like C-terminal" evidence="7">
    <location>
        <begin position="188"/>
        <end position="375"/>
    </location>
</feature>
<evidence type="ECO:0000256" key="3">
    <source>
        <dbReference type="ARBA" id="ARBA00023002"/>
    </source>
</evidence>
<protein>
    <submittedName>
        <fullName evidence="8">4-hydroxybutyrate dehydrogenase</fullName>
    </submittedName>
</protein>
<evidence type="ECO:0000256" key="5">
    <source>
        <dbReference type="ARBA" id="ARBA00049243"/>
    </source>
</evidence>
<evidence type="ECO:0000259" key="7">
    <source>
        <dbReference type="Pfam" id="PF25137"/>
    </source>
</evidence>